<evidence type="ECO:0000256" key="1">
    <source>
        <dbReference type="SAM" id="MobiDB-lite"/>
    </source>
</evidence>
<evidence type="ECO:0000259" key="2">
    <source>
        <dbReference type="PROSITE" id="PS50011"/>
    </source>
</evidence>
<dbReference type="Proteomes" id="UP000799757">
    <property type="component" value="Unassembled WGS sequence"/>
</dbReference>
<dbReference type="SUPFAM" id="SSF56112">
    <property type="entry name" value="Protein kinase-like (PK-like)"/>
    <property type="match status" value="1"/>
</dbReference>
<feature type="non-terminal residue" evidence="3">
    <location>
        <position position="1"/>
    </location>
</feature>
<sequence>QRARDDEQRRREAAELLEVQRARDDEQRNREAVQEKLRNTTLPELLDGCHIHLHLGLTVQNVALSTKGHPANADNKLRPDRILEWDDFPAQQEAIWGELMDSQFASERHFTNLNALEANGEMIRRRRIGSEIDLHIFQRSTLDDYISSIITQLYNNPTLRSTFQLQGAVEFENHANMLNPESQPLADQFCVYNTSTSSQDTKHRVAAFVMEYKAPHKVSLGRIYEGLHDMDLNKVLRRAKSDTSQDRQQRLIAAVITQAFSYMVQAGLEYGCVCTGEATIFLRVPDNPRTVYYFLSVPKGDVGQTTGWTPNSEGENRLHLTAVGQMLAFTLQALKTPPRSHNWRADAASTLKNWVIVYDELVRIASEDNPSSEYRPPQRNRFLRMSPVRLRPRPTQTSLANCGPARGQHKANDEEPDTPSRRQSPSRRTTRSQAKTPTTNSSLSSHGSRHGAQSGPYCTQNCLRGLVIGGPLDMLCPNVRDHGESHHQIDQTTFLALIREQLAQDLDTDCTAIGRPGACGAPYRIRLRPYGYTTVAKATTIYLVDRLLWEATIYEHLRPIQGIHVPVHLGNINLVRPLFEGFALVHMMFLSFGGELVGRHITAKNEVEVIRKVENSVRAIERLGVQQNDLAPRNMLWNREIGSIMIIDFERAKFVKPQAVLGVPSPNQKRRSSAERSLVKQPEYETPFLGELGRAISQLRALIERRD</sequence>
<feature type="region of interest" description="Disordered" evidence="1">
    <location>
        <begin position="368"/>
        <end position="454"/>
    </location>
</feature>
<dbReference type="PROSITE" id="PS50011">
    <property type="entry name" value="PROTEIN_KINASE_DOM"/>
    <property type="match status" value="1"/>
</dbReference>
<proteinExistence type="predicted"/>
<feature type="compositionally biased region" description="Polar residues" evidence="1">
    <location>
        <begin position="434"/>
        <end position="446"/>
    </location>
</feature>
<reference evidence="3" key="1">
    <citation type="journal article" date="2020" name="Stud. Mycol.">
        <title>101 Dothideomycetes genomes: a test case for predicting lifestyles and emergence of pathogens.</title>
        <authorList>
            <person name="Haridas S."/>
            <person name="Albert R."/>
            <person name="Binder M."/>
            <person name="Bloem J."/>
            <person name="Labutti K."/>
            <person name="Salamov A."/>
            <person name="Andreopoulos B."/>
            <person name="Baker S."/>
            <person name="Barry K."/>
            <person name="Bills G."/>
            <person name="Bluhm B."/>
            <person name="Cannon C."/>
            <person name="Castanera R."/>
            <person name="Culley D."/>
            <person name="Daum C."/>
            <person name="Ezra D."/>
            <person name="Gonzalez J."/>
            <person name="Henrissat B."/>
            <person name="Kuo A."/>
            <person name="Liang C."/>
            <person name="Lipzen A."/>
            <person name="Lutzoni F."/>
            <person name="Magnuson J."/>
            <person name="Mondo S."/>
            <person name="Nolan M."/>
            <person name="Ohm R."/>
            <person name="Pangilinan J."/>
            <person name="Park H.-J."/>
            <person name="Ramirez L."/>
            <person name="Alfaro M."/>
            <person name="Sun H."/>
            <person name="Tritt A."/>
            <person name="Yoshinaga Y."/>
            <person name="Zwiers L.-H."/>
            <person name="Turgeon B."/>
            <person name="Goodwin S."/>
            <person name="Spatafora J."/>
            <person name="Crous P."/>
            <person name="Grigoriev I."/>
        </authorList>
    </citation>
    <scope>NUCLEOTIDE SEQUENCE</scope>
    <source>
        <strain evidence="3">CBS 109.77</strain>
    </source>
</reference>
<dbReference type="InterPro" id="IPR011009">
    <property type="entry name" value="Kinase-like_dom_sf"/>
</dbReference>
<dbReference type="InterPro" id="IPR000719">
    <property type="entry name" value="Prot_kinase_dom"/>
</dbReference>
<name>A0A6A6WPP4_9PLEO</name>
<dbReference type="PANTHER" id="PTHR37171:SF1">
    <property type="entry name" value="SERINE_THREONINE-PROTEIN KINASE YRZF-RELATED"/>
    <property type="match status" value="1"/>
</dbReference>
<evidence type="ECO:0000313" key="4">
    <source>
        <dbReference type="Proteomes" id="UP000799757"/>
    </source>
</evidence>
<dbReference type="PANTHER" id="PTHR37171">
    <property type="entry name" value="SERINE/THREONINE-PROTEIN KINASE YRZF-RELATED"/>
    <property type="match status" value="1"/>
</dbReference>
<dbReference type="GO" id="GO:0005524">
    <property type="term" value="F:ATP binding"/>
    <property type="evidence" value="ECO:0007669"/>
    <property type="project" value="InterPro"/>
</dbReference>
<feature type="domain" description="Protein kinase" evidence="2">
    <location>
        <begin position="508"/>
        <end position="707"/>
    </location>
</feature>
<organism evidence="3 4">
    <name type="scientific">Melanomma pulvis-pyrius CBS 109.77</name>
    <dbReference type="NCBI Taxonomy" id="1314802"/>
    <lineage>
        <taxon>Eukaryota</taxon>
        <taxon>Fungi</taxon>
        <taxon>Dikarya</taxon>
        <taxon>Ascomycota</taxon>
        <taxon>Pezizomycotina</taxon>
        <taxon>Dothideomycetes</taxon>
        <taxon>Pleosporomycetidae</taxon>
        <taxon>Pleosporales</taxon>
        <taxon>Melanommataceae</taxon>
        <taxon>Melanomma</taxon>
    </lineage>
</organism>
<dbReference type="GO" id="GO:0004672">
    <property type="term" value="F:protein kinase activity"/>
    <property type="evidence" value="ECO:0007669"/>
    <property type="project" value="InterPro"/>
</dbReference>
<keyword evidence="4" id="KW-1185">Reference proteome</keyword>
<dbReference type="InterPro" id="IPR052396">
    <property type="entry name" value="Meiotic_Drive_Suppr_Kinase"/>
</dbReference>
<accession>A0A6A6WPP4</accession>
<protein>
    <recommendedName>
        <fullName evidence="2">Protein kinase domain-containing protein</fullName>
    </recommendedName>
</protein>
<dbReference type="OrthoDB" id="2156052at2759"/>
<dbReference type="AlphaFoldDB" id="A0A6A6WPP4"/>
<gene>
    <name evidence="3" type="ORF">K505DRAFT_260706</name>
</gene>
<evidence type="ECO:0000313" key="3">
    <source>
        <dbReference type="EMBL" id="KAF2786070.1"/>
    </source>
</evidence>
<dbReference type="EMBL" id="MU002559">
    <property type="protein sequence ID" value="KAF2786070.1"/>
    <property type="molecule type" value="Genomic_DNA"/>
</dbReference>